<feature type="transmembrane region" description="Helical" evidence="2">
    <location>
        <begin position="12"/>
        <end position="35"/>
    </location>
</feature>
<evidence type="ECO:0000256" key="1">
    <source>
        <dbReference type="SAM" id="MobiDB-lite"/>
    </source>
</evidence>
<protein>
    <recommendedName>
        <fullName evidence="3">DUF6534 domain-containing protein</fullName>
    </recommendedName>
</protein>
<dbReference type="OrthoDB" id="3206554at2759"/>
<feature type="domain" description="DUF6534" evidence="3">
    <location>
        <begin position="187"/>
        <end position="273"/>
    </location>
</feature>
<dbReference type="VEuPathDB" id="FungiDB:CC1G_08803"/>
<dbReference type="PANTHER" id="PTHR40465">
    <property type="entry name" value="CHROMOSOME 1, WHOLE GENOME SHOTGUN SEQUENCE"/>
    <property type="match status" value="1"/>
</dbReference>
<dbReference type="OMA" id="ICWVTMP"/>
<dbReference type="PANTHER" id="PTHR40465:SF1">
    <property type="entry name" value="DUF6534 DOMAIN-CONTAINING PROTEIN"/>
    <property type="match status" value="1"/>
</dbReference>
<gene>
    <name evidence="4" type="ORF">CC1G_08803</name>
</gene>
<feature type="transmembrane region" description="Helical" evidence="2">
    <location>
        <begin position="109"/>
        <end position="132"/>
    </location>
</feature>
<proteinExistence type="predicted"/>
<keyword evidence="2" id="KW-0472">Membrane</keyword>
<comment type="caution">
    <text evidence="4">The sequence shown here is derived from an EMBL/GenBank/DDBJ whole genome shotgun (WGS) entry which is preliminary data.</text>
</comment>
<feature type="transmembrane region" description="Helical" evidence="2">
    <location>
        <begin position="215"/>
        <end position="242"/>
    </location>
</feature>
<organism evidence="4 5">
    <name type="scientific">Coprinopsis cinerea (strain Okayama-7 / 130 / ATCC MYA-4618 / FGSC 9003)</name>
    <name type="common">Inky cap fungus</name>
    <name type="synonym">Hormographiella aspergillata</name>
    <dbReference type="NCBI Taxonomy" id="240176"/>
    <lineage>
        <taxon>Eukaryota</taxon>
        <taxon>Fungi</taxon>
        <taxon>Dikarya</taxon>
        <taxon>Basidiomycota</taxon>
        <taxon>Agaricomycotina</taxon>
        <taxon>Agaricomycetes</taxon>
        <taxon>Agaricomycetidae</taxon>
        <taxon>Agaricales</taxon>
        <taxon>Agaricineae</taxon>
        <taxon>Psathyrellaceae</taxon>
        <taxon>Coprinopsis</taxon>
    </lineage>
</organism>
<dbReference type="AlphaFoldDB" id="A8N453"/>
<dbReference type="GeneID" id="6006081"/>
<feature type="transmembrane region" description="Helical" evidence="2">
    <location>
        <begin position="139"/>
        <end position="164"/>
    </location>
</feature>
<keyword evidence="2" id="KW-0812">Transmembrane</keyword>
<evidence type="ECO:0000259" key="3">
    <source>
        <dbReference type="Pfam" id="PF20152"/>
    </source>
</evidence>
<accession>A8N453</accession>
<dbReference type="KEGG" id="cci:CC1G_08803"/>
<dbReference type="eggNOG" id="ENOG502SH62">
    <property type="taxonomic scope" value="Eukaryota"/>
</dbReference>
<dbReference type="InParanoid" id="A8N453"/>
<dbReference type="Proteomes" id="UP000001861">
    <property type="component" value="Unassembled WGS sequence"/>
</dbReference>
<dbReference type="RefSeq" id="XP_001829648.2">
    <property type="nucleotide sequence ID" value="XM_001829596.2"/>
</dbReference>
<keyword evidence="5" id="KW-1185">Reference proteome</keyword>
<evidence type="ECO:0000313" key="4">
    <source>
        <dbReference type="EMBL" id="EAU92180.2"/>
    </source>
</evidence>
<dbReference type="InterPro" id="IPR045339">
    <property type="entry name" value="DUF6534"/>
</dbReference>
<name>A8N453_COPC7</name>
<feature type="transmembrane region" description="Helical" evidence="2">
    <location>
        <begin position="184"/>
        <end position="203"/>
    </location>
</feature>
<dbReference type="HOGENOM" id="CLU_046025_0_0_1"/>
<evidence type="ECO:0000313" key="5">
    <source>
        <dbReference type="Proteomes" id="UP000001861"/>
    </source>
</evidence>
<feature type="transmembrane region" description="Helical" evidence="2">
    <location>
        <begin position="248"/>
        <end position="269"/>
    </location>
</feature>
<sequence>MAEVDIPKTFGALLIGGLLATLFSGLTQAQTFIFFRLYNNDPLLVKLLILGVWFLDSLHTIFIGHSLWNYLINTFGNAAGIDYIPTCVSHNLSDISGTYDDTFGGNRSLALTIAVTAVLTFCVHCFFIYRIFVLSRRNFFISVPLTLIACTRLCFACLTTAKLIELRSLEVFVRLYTWSFTTGLTLSAILDVLITVFMCWFLKRRQKEFSKLNKVLDALILYAFENGILTTLAALLTLIFWLSMRSNLIFMAAHFIIIKFYANSLLATLNARRDLQSEESHHGTTMDASGVASGTRRPDPSNRIRHIAQPIDLSEGFRISPIRDSGKFASGSDLQDDDDELKEVGKTSQLRINVNTSTVRVTDSLGEGVSGSRR</sequence>
<dbReference type="EMBL" id="AACS02000001">
    <property type="protein sequence ID" value="EAU92180.2"/>
    <property type="molecule type" value="Genomic_DNA"/>
</dbReference>
<feature type="region of interest" description="Disordered" evidence="1">
    <location>
        <begin position="277"/>
        <end position="303"/>
    </location>
</feature>
<evidence type="ECO:0000256" key="2">
    <source>
        <dbReference type="SAM" id="Phobius"/>
    </source>
</evidence>
<feature type="transmembrane region" description="Helical" evidence="2">
    <location>
        <begin position="47"/>
        <end position="68"/>
    </location>
</feature>
<reference evidence="4 5" key="1">
    <citation type="journal article" date="2010" name="Proc. Natl. Acad. Sci. U.S.A.">
        <title>Insights into evolution of multicellular fungi from the assembled chromosomes of the mushroom Coprinopsis cinerea (Coprinus cinereus).</title>
        <authorList>
            <person name="Stajich J.E."/>
            <person name="Wilke S.K."/>
            <person name="Ahren D."/>
            <person name="Au C.H."/>
            <person name="Birren B.W."/>
            <person name="Borodovsky M."/>
            <person name="Burns C."/>
            <person name="Canback B."/>
            <person name="Casselton L.A."/>
            <person name="Cheng C.K."/>
            <person name="Deng J."/>
            <person name="Dietrich F.S."/>
            <person name="Fargo D.C."/>
            <person name="Farman M.L."/>
            <person name="Gathman A.C."/>
            <person name="Goldberg J."/>
            <person name="Guigo R."/>
            <person name="Hoegger P.J."/>
            <person name="Hooker J.B."/>
            <person name="Huggins A."/>
            <person name="James T.Y."/>
            <person name="Kamada T."/>
            <person name="Kilaru S."/>
            <person name="Kodira C."/>
            <person name="Kues U."/>
            <person name="Kupfer D."/>
            <person name="Kwan H.S."/>
            <person name="Lomsadze A."/>
            <person name="Li W."/>
            <person name="Lilly W.W."/>
            <person name="Ma L.J."/>
            <person name="Mackey A.J."/>
            <person name="Manning G."/>
            <person name="Martin F."/>
            <person name="Muraguchi H."/>
            <person name="Natvig D.O."/>
            <person name="Palmerini H."/>
            <person name="Ramesh M.A."/>
            <person name="Rehmeyer C.J."/>
            <person name="Roe B.A."/>
            <person name="Shenoy N."/>
            <person name="Stanke M."/>
            <person name="Ter-Hovhannisyan V."/>
            <person name="Tunlid A."/>
            <person name="Velagapudi R."/>
            <person name="Vision T.J."/>
            <person name="Zeng Q."/>
            <person name="Zolan M.E."/>
            <person name="Pukkila P.J."/>
        </authorList>
    </citation>
    <scope>NUCLEOTIDE SEQUENCE [LARGE SCALE GENOMIC DNA]</scope>
    <source>
        <strain evidence="5">Okayama-7 / 130 / ATCC MYA-4618 / FGSC 9003</strain>
    </source>
</reference>
<dbReference type="Pfam" id="PF20152">
    <property type="entry name" value="DUF6534"/>
    <property type="match status" value="1"/>
</dbReference>
<keyword evidence="2" id="KW-1133">Transmembrane helix</keyword>